<comment type="subcellular location">
    <subcellularLocation>
        <location evidence="13">Cytoplasm</location>
    </subcellularLocation>
    <subcellularLocation>
        <location evidence="13">Nucleus</location>
    </subcellularLocation>
</comment>
<dbReference type="AlphaFoldDB" id="A0A0M3HPN0"/>
<dbReference type="PANTHER" id="PTHR10584:SF166">
    <property type="entry name" value="RIBOKINASE"/>
    <property type="match status" value="1"/>
</dbReference>
<dbReference type="NCBIfam" id="TIGR02152">
    <property type="entry name" value="D_ribokin_bact"/>
    <property type="match status" value="1"/>
</dbReference>
<dbReference type="InterPro" id="IPR029056">
    <property type="entry name" value="Ribokinase-like"/>
</dbReference>
<dbReference type="SUPFAM" id="SSF53613">
    <property type="entry name" value="Ribokinase-like"/>
    <property type="match status" value="1"/>
</dbReference>
<keyword evidence="7 13" id="KW-0547">Nucleotide-binding</keyword>
<feature type="binding site" evidence="13">
    <location>
        <begin position="39"/>
        <end position="43"/>
    </location>
    <ligand>
        <name>substrate</name>
    </ligand>
</feature>
<evidence type="ECO:0000256" key="13">
    <source>
        <dbReference type="HAMAP-Rule" id="MF_03215"/>
    </source>
</evidence>
<dbReference type="InterPro" id="IPR002139">
    <property type="entry name" value="Ribo/fructo_kinase"/>
</dbReference>
<evidence type="ECO:0000313" key="15">
    <source>
        <dbReference type="Proteomes" id="UP000036681"/>
    </source>
</evidence>
<feature type="binding site" evidence="13">
    <location>
        <position position="289"/>
    </location>
    <ligand>
        <name>K(+)</name>
        <dbReference type="ChEBI" id="CHEBI:29103"/>
    </ligand>
</feature>
<proteinExistence type="inferred from homology"/>
<evidence type="ECO:0000256" key="6">
    <source>
        <dbReference type="ARBA" id="ARBA00022723"/>
    </source>
</evidence>
<comment type="pathway">
    <text evidence="13">Carbohydrate metabolism; D-ribose degradation; D-ribose 5-phosphate from beta-D-ribopyranose: step 2/2.</text>
</comment>
<dbReference type="GO" id="GO:0019303">
    <property type="term" value="P:D-ribose catabolic process"/>
    <property type="evidence" value="ECO:0007669"/>
    <property type="project" value="UniProtKB-UniRule"/>
</dbReference>
<evidence type="ECO:0000256" key="10">
    <source>
        <dbReference type="ARBA" id="ARBA00022842"/>
    </source>
</evidence>
<feature type="binding site" evidence="13">
    <location>
        <position position="286"/>
    </location>
    <ligand>
        <name>K(+)</name>
        <dbReference type="ChEBI" id="CHEBI:29103"/>
    </ligand>
</feature>
<dbReference type="PANTHER" id="PTHR10584">
    <property type="entry name" value="SUGAR KINASE"/>
    <property type="match status" value="1"/>
</dbReference>
<dbReference type="HAMAP" id="MF_01987">
    <property type="entry name" value="Ribokinase"/>
    <property type="match status" value="1"/>
</dbReference>
<dbReference type="InterPro" id="IPR011611">
    <property type="entry name" value="PfkB_dom"/>
</dbReference>
<keyword evidence="11 13" id="KW-0630">Potassium</keyword>
<feature type="binding site" evidence="13">
    <location>
        <position position="295"/>
    </location>
    <ligand>
        <name>K(+)</name>
        <dbReference type="ChEBI" id="CHEBI:29103"/>
    </ligand>
</feature>
<reference evidence="16" key="1">
    <citation type="submission" date="2017-02" db="UniProtKB">
        <authorList>
            <consortium name="WormBaseParasite"/>
        </authorList>
    </citation>
    <scope>IDENTIFICATION</scope>
</reference>
<keyword evidence="9 13" id="KW-0067">ATP-binding</keyword>
<dbReference type="GO" id="GO:0004747">
    <property type="term" value="F:ribokinase activity"/>
    <property type="evidence" value="ECO:0007669"/>
    <property type="project" value="UniProtKB-UniRule"/>
</dbReference>
<dbReference type="Gene3D" id="3.40.1190.20">
    <property type="match status" value="1"/>
</dbReference>
<keyword evidence="6 13" id="KW-0479">Metal-binding</keyword>
<keyword evidence="13" id="KW-0539">Nucleus</keyword>
<evidence type="ECO:0000256" key="3">
    <source>
        <dbReference type="ARBA" id="ARBA00016943"/>
    </source>
</evidence>
<feature type="binding site" evidence="13">
    <location>
        <begin position="253"/>
        <end position="254"/>
    </location>
    <ligand>
        <name>ATP</name>
        <dbReference type="ChEBI" id="CHEBI:30616"/>
    </ligand>
</feature>
<dbReference type="InterPro" id="IPR011877">
    <property type="entry name" value="Ribokinase"/>
</dbReference>
<evidence type="ECO:0000256" key="4">
    <source>
        <dbReference type="ARBA" id="ARBA00022490"/>
    </source>
</evidence>
<comment type="similarity">
    <text evidence="1">Belongs to the carbohydrate kinase pfkB family.</text>
</comment>
<comment type="similarity">
    <text evidence="13">Belongs to the carbohydrate kinase PfkB family. Ribokinase subfamily.</text>
</comment>
<feature type="domain" description="Carbohydrate kinase PfkB" evidence="14">
    <location>
        <begin position="1"/>
        <end position="298"/>
    </location>
</feature>
<keyword evidence="10 13" id="KW-0460">Magnesium</keyword>
<evidence type="ECO:0000256" key="9">
    <source>
        <dbReference type="ARBA" id="ARBA00022840"/>
    </source>
</evidence>
<evidence type="ECO:0000256" key="11">
    <source>
        <dbReference type="ARBA" id="ARBA00022958"/>
    </source>
</evidence>
<dbReference type="PROSITE" id="PS00584">
    <property type="entry name" value="PFKB_KINASES_2"/>
    <property type="match status" value="1"/>
</dbReference>
<feature type="binding site" evidence="13">
    <location>
        <position position="185"/>
    </location>
    <ligand>
        <name>ATP</name>
        <dbReference type="ChEBI" id="CHEBI:30616"/>
    </ligand>
</feature>
<name>A0A0M3HPN0_ASCLU</name>
<feature type="binding site" evidence="13">
    <location>
        <position position="254"/>
    </location>
    <ligand>
        <name>substrate</name>
    </ligand>
</feature>
<comment type="cofactor">
    <cofactor evidence="13">
        <name>Mg(2+)</name>
        <dbReference type="ChEBI" id="CHEBI:18420"/>
    </cofactor>
    <text evidence="13">Requires a divalent cation, most likely magnesium in vivo, as an electrophilic catalyst to aid phosphoryl group transfer. It is the chelate of the metal and the nucleotide that is the actual substrate.</text>
</comment>
<comment type="function">
    <text evidence="13">Catalyzes the phosphorylation of ribose at O-5 in a reaction requiring ATP and magnesium. The resulting D-ribose-5-phosphate can then be used either for sythesis of nucleotides, histidine, and tryptophan, or as a component of the pentose phosphate pathway.</text>
</comment>
<dbReference type="PRINTS" id="PR00990">
    <property type="entry name" value="RIBOKINASE"/>
</dbReference>
<evidence type="ECO:0000256" key="2">
    <source>
        <dbReference type="ARBA" id="ARBA00012035"/>
    </source>
</evidence>
<feature type="binding site" evidence="13">
    <location>
        <begin position="221"/>
        <end position="226"/>
    </location>
    <ligand>
        <name>ATP</name>
        <dbReference type="ChEBI" id="CHEBI:30616"/>
    </ligand>
</feature>
<evidence type="ECO:0000256" key="1">
    <source>
        <dbReference type="ARBA" id="ARBA00005380"/>
    </source>
</evidence>
<dbReference type="GO" id="GO:0005524">
    <property type="term" value="F:ATP binding"/>
    <property type="evidence" value="ECO:0007669"/>
    <property type="project" value="UniProtKB-UniRule"/>
</dbReference>
<keyword evidence="8 13" id="KW-0418">Kinase</keyword>
<protein>
    <recommendedName>
        <fullName evidence="3 13">Ribokinase</fullName>
        <shortName evidence="13">RK</shortName>
        <ecNumber evidence="2 13">2.7.1.15</ecNumber>
    </recommendedName>
</protein>
<evidence type="ECO:0000256" key="8">
    <source>
        <dbReference type="ARBA" id="ARBA00022777"/>
    </source>
</evidence>
<keyword evidence="4 13" id="KW-0963">Cytoplasm</keyword>
<dbReference type="Pfam" id="PF00294">
    <property type="entry name" value="PfkB"/>
    <property type="match status" value="1"/>
</dbReference>
<keyword evidence="5 13" id="KW-0808">Transferase</keyword>
<dbReference type="EC" id="2.7.1.15" evidence="2 13"/>
<feature type="binding site" evidence="13">
    <location>
        <position position="250"/>
    </location>
    <ligand>
        <name>K(+)</name>
        <dbReference type="ChEBI" id="CHEBI:29103"/>
    </ligand>
</feature>
<accession>A0A0M3HPN0</accession>
<dbReference type="WBParaSite" id="ALUE_0000389301-mRNA-1">
    <property type="protein sequence ID" value="ALUE_0000389301-mRNA-1"/>
    <property type="gene ID" value="ALUE_0000389301"/>
</dbReference>
<dbReference type="InterPro" id="IPR002173">
    <property type="entry name" value="Carboh/pur_kinase_PfkB_CS"/>
</dbReference>
<dbReference type="GO" id="GO:0005829">
    <property type="term" value="C:cytosol"/>
    <property type="evidence" value="ECO:0007669"/>
    <property type="project" value="TreeGrafter"/>
</dbReference>
<feature type="binding site" evidence="13">
    <location>
        <position position="241"/>
    </location>
    <ligand>
        <name>ATP</name>
        <dbReference type="ChEBI" id="CHEBI:30616"/>
    </ligand>
</feature>
<dbReference type="CDD" id="cd01174">
    <property type="entry name" value="ribokinase"/>
    <property type="match status" value="1"/>
</dbReference>
<feature type="binding site" evidence="13">
    <location>
        <position position="140"/>
    </location>
    <ligand>
        <name>substrate</name>
    </ligand>
</feature>
<organism evidence="15 16">
    <name type="scientific">Ascaris lumbricoides</name>
    <name type="common">Giant roundworm</name>
    <dbReference type="NCBI Taxonomy" id="6252"/>
    <lineage>
        <taxon>Eukaryota</taxon>
        <taxon>Metazoa</taxon>
        <taxon>Ecdysozoa</taxon>
        <taxon>Nematoda</taxon>
        <taxon>Chromadorea</taxon>
        <taxon>Rhabditida</taxon>
        <taxon>Spirurina</taxon>
        <taxon>Ascaridomorpha</taxon>
        <taxon>Ascaridoidea</taxon>
        <taxon>Ascarididae</taxon>
        <taxon>Ascaris</taxon>
    </lineage>
</organism>
<dbReference type="UniPathway" id="UPA00916">
    <property type="reaction ID" value="UER00889"/>
</dbReference>
<comment type="subunit">
    <text evidence="13">Homodimer.</text>
</comment>
<keyword evidence="15" id="KW-1185">Reference proteome</keyword>
<dbReference type="GO" id="GO:0005634">
    <property type="term" value="C:nucleus"/>
    <property type="evidence" value="ECO:0007669"/>
    <property type="project" value="UniProtKB-SubCell"/>
</dbReference>
<evidence type="ECO:0000256" key="7">
    <source>
        <dbReference type="ARBA" id="ARBA00022741"/>
    </source>
</evidence>
<dbReference type="Proteomes" id="UP000036681">
    <property type="component" value="Unplaced"/>
</dbReference>
<feature type="binding site" evidence="13">
    <location>
        <position position="291"/>
    </location>
    <ligand>
        <name>K(+)</name>
        <dbReference type="ChEBI" id="CHEBI:29103"/>
    </ligand>
</feature>
<dbReference type="FunFam" id="3.40.1190.20:FF:000010">
    <property type="entry name" value="Ribokinase"/>
    <property type="match status" value="1"/>
</dbReference>
<dbReference type="GO" id="GO:0046872">
    <property type="term" value="F:metal ion binding"/>
    <property type="evidence" value="ECO:0007669"/>
    <property type="project" value="UniProtKB-KW"/>
</dbReference>
<comment type="catalytic activity">
    <reaction evidence="13">
        <text>D-ribose + ATP = D-ribose 5-phosphate + ADP + H(+)</text>
        <dbReference type="Rhea" id="RHEA:13697"/>
        <dbReference type="ChEBI" id="CHEBI:15378"/>
        <dbReference type="ChEBI" id="CHEBI:30616"/>
        <dbReference type="ChEBI" id="CHEBI:47013"/>
        <dbReference type="ChEBI" id="CHEBI:78346"/>
        <dbReference type="ChEBI" id="CHEBI:456216"/>
        <dbReference type="EC" id="2.7.1.15"/>
    </reaction>
</comment>
<comment type="activity regulation">
    <text evidence="13">Activated by a monovalent cation that binds near, but not in, the active site. The most likely occupant of the site in vivo is potassium. Ion binding induces a conformational change that may alter substrate affinity.</text>
</comment>
<evidence type="ECO:0000259" key="14">
    <source>
        <dbReference type="Pfam" id="PF00294"/>
    </source>
</evidence>
<feature type="binding site" evidence="13">
    <location>
        <begin position="11"/>
        <end position="13"/>
    </location>
    <ligand>
        <name>substrate</name>
    </ligand>
</feature>
<keyword evidence="12 13" id="KW-0119">Carbohydrate metabolism</keyword>
<feature type="binding site" evidence="13">
    <location>
        <position position="248"/>
    </location>
    <ligand>
        <name>K(+)</name>
        <dbReference type="ChEBI" id="CHEBI:29103"/>
    </ligand>
</feature>
<feature type="active site" description="Proton acceptor" evidence="13">
    <location>
        <position position="254"/>
    </location>
</feature>
<evidence type="ECO:0000313" key="16">
    <source>
        <dbReference type="WBParaSite" id="ALUE_0000389301-mRNA-1"/>
    </source>
</evidence>
<sequence length="308" mass="32766">MADIVVFGSIVHDLISYTEIFPRPGESVRGLSFESGPGGKGANQAAQAARLGGNVLLIARVGNDNFGSQNINALKGQGVNTDYIEKSDTVGTATAVVTVSQQGENSIVVTLGANLELSGTRAEELESIIAKAKIFMCQYEIKVDALRKALEVAKRNNVRTFFNFAPGEPNFDKSILKYVDILCTNENETEFASGMSAKTIEDAMKAAQSLLSYGPSAVIATLGKNGSVIATKEGLLKHIETHPVKAVDTTGAGDSFCGALAYFIVTKPELSLEEQVRRASCIAAVSVQHKGTQASYPWAKDLPADLFE</sequence>
<comment type="caution">
    <text evidence="13">Lacks conserved residue(s) required for the propagation of feature annotation.</text>
</comment>
<evidence type="ECO:0000256" key="5">
    <source>
        <dbReference type="ARBA" id="ARBA00022679"/>
    </source>
</evidence>
<evidence type="ECO:0000256" key="12">
    <source>
        <dbReference type="ARBA" id="ARBA00023277"/>
    </source>
</evidence>